<dbReference type="AlphaFoldDB" id="A0A7C9R478"/>
<organism evidence="2 3">
    <name type="scientific">Mesorhizobium zhangyense</name>
    <dbReference type="NCBI Taxonomy" id="1776730"/>
    <lineage>
        <taxon>Bacteria</taxon>
        <taxon>Pseudomonadati</taxon>
        <taxon>Pseudomonadota</taxon>
        <taxon>Alphaproteobacteria</taxon>
        <taxon>Hyphomicrobiales</taxon>
        <taxon>Phyllobacteriaceae</taxon>
        <taxon>Mesorhizobium</taxon>
    </lineage>
</organism>
<sequence length="354" mass="39739">MDARVKPAPQAIRLARADNPKMRERDLASQLGISEAELVAAHCGEGVVRVEPRVNDLLTGLESVGEVMALTRNESAVHEKIGIYDKVVTGNHNAMVLGENIDLRIFPKIWAHGFAVEKRDGGEIRRSLQFFDKEGEAVHKVHLRSTSNLYAYQKLVADLASVDQRQTLDLSYEDTADDGAELPETSTSIDDLRDRWSKLTDTHQFFGMLRTLKLSRQQAVRMVGQDYAWLVDNDALAAMLHHAAEGETPIMCFVGNRGCIQIHSGPVRNIKPMGPWINILDETFHMHLRMDHVGEVWAVRKPTKDGHVTSLEAYGADGKMIIQFFGKRHEGQSEREDWRFIAENLPRIPTSTAA</sequence>
<evidence type="ECO:0000259" key="1">
    <source>
        <dbReference type="Pfam" id="PF05171"/>
    </source>
</evidence>
<dbReference type="InterPro" id="IPR007845">
    <property type="entry name" value="HemS/ChuX_dom"/>
</dbReference>
<dbReference type="EMBL" id="JAAKZG010000001">
    <property type="protein sequence ID" value="NGN39495.1"/>
    <property type="molecule type" value="Genomic_DNA"/>
</dbReference>
<gene>
    <name evidence="2" type="ORF">G6N74_00300</name>
</gene>
<dbReference type="InterPro" id="IPR053733">
    <property type="entry name" value="Heme_Transport_Util_sf"/>
</dbReference>
<dbReference type="Pfam" id="PF05171">
    <property type="entry name" value="HemS"/>
    <property type="match status" value="2"/>
</dbReference>
<evidence type="ECO:0000313" key="2">
    <source>
        <dbReference type="EMBL" id="NGN39495.1"/>
    </source>
</evidence>
<name>A0A7C9R478_9HYPH</name>
<proteinExistence type="predicted"/>
<evidence type="ECO:0000313" key="3">
    <source>
        <dbReference type="Proteomes" id="UP000481252"/>
    </source>
</evidence>
<feature type="domain" description="Haemin-degrading HemS/ChuX" evidence="1">
    <location>
        <begin position="213"/>
        <end position="345"/>
    </location>
</feature>
<keyword evidence="3" id="KW-1185">Reference proteome</keyword>
<reference evidence="2 3" key="1">
    <citation type="submission" date="2020-02" db="EMBL/GenBank/DDBJ databases">
        <title>Genome sequence of the type strain CGMCC 1.15528 of Mesorhizobium zhangyense.</title>
        <authorList>
            <person name="Gao J."/>
            <person name="Sun J."/>
        </authorList>
    </citation>
    <scope>NUCLEOTIDE SEQUENCE [LARGE SCALE GENOMIC DNA]</scope>
    <source>
        <strain evidence="2 3">CGMCC 1.15528</strain>
    </source>
</reference>
<dbReference type="Proteomes" id="UP000481252">
    <property type="component" value="Unassembled WGS sequence"/>
</dbReference>
<dbReference type="SUPFAM" id="SSF144064">
    <property type="entry name" value="Heme iron utilization protein-like"/>
    <property type="match status" value="1"/>
</dbReference>
<protein>
    <submittedName>
        <fullName evidence="2">Hemin-degrading factor</fullName>
    </submittedName>
</protein>
<accession>A0A7C9R478</accession>
<dbReference type="CDD" id="cd16830">
    <property type="entry name" value="HemS-like_N"/>
    <property type="match status" value="1"/>
</dbReference>
<dbReference type="Gene3D" id="3.40.1570.10">
    <property type="entry name" value="HemS/ChuS/ChuX like domains"/>
    <property type="match status" value="2"/>
</dbReference>
<dbReference type="RefSeq" id="WP_165113100.1">
    <property type="nucleotide sequence ID" value="NZ_JAAKZG010000001.1"/>
</dbReference>
<feature type="domain" description="Haemin-degrading HemS/ChuX" evidence="1">
    <location>
        <begin position="32"/>
        <end position="159"/>
    </location>
</feature>
<dbReference type="CDD" id="cd16831">
    <property type="entry name" value="HemS-like_C"/>
    <property type="match status" value="1"/>
</dbReference>
<dbReference type="GO" id="GO:0006826">
    <property type="term" value="P:iron ion transport"/>
    <property type="evidence" value="ECO:0007669"/>
    <property type="project" value="InterPro"/>
</dbReference>
<comment type="caution">
    <text evidence="2">The sequence shown here is derived from an EMBL/GenBank/DDBJ whole genome shotgun (WGS) entry which is preliminary data.</text>
</comment>